<keyword evidence="3 5" id="KW-1133">Transmembrane helix</keyword>
<evidence type="ECO:0000313" key="6">
    <source>
        <dbReference type="EMBL" id="NBJ24963.1"/>
    </source>
</evidence>
<evidence type="ECO:0000256" key="5">
    <source>
        <dbReference type="SAM" id="Phobius"/>
    </source>
</evidence>
<name>A0ABW9Z0Y1_9HYPH</name>
<dbReference type="EMBL" id="JAAAXJ010000005">
    <property type="protein sequence ID" value="NBJ24963.1"/>
    <property type="molecule type" value="Genomic_DNA"/>
</dbReference>
<dbReference type="Pfam" id="PF02600">
    <property type="entry name" value="DsbB"/>
    <property type="match status" value="1"/>
</dbReference>
<keyword evidence="4 5" id="KW-0472">Membrane</keyword>
<feature type="transmembrane region" description="Helical" evidence="5">
    <location>
        <begin position="69"/>
        <end position="88"/>
    </location>
</feature>
<protein>
    <submittedName>
        <fullName evidence="6">Disulfide bond formation protein B</fullName>
    </submittedName>
</protein>
<proteinExistence type="predicted"/>
<dbReference type="InterPro" id="IPR003752">
    <property type="entry name" value="DiS_bond_form_DsbB/BdbC"/>
</dbReference>
<evidence type="ECO:0000256" key="3">
    <source>
        <dbReference type="ARBA" id="ARBA00022989"/>
    </source>
</evidence>
<keyword evidence="2 5" id="KW-0812">Transmembrane</keyword>
<dbReference type="Proteomes" id="UP000818323">
    <property type="component" value="Unassembled WGS sequence"/>
</dbReference>
<comment type="subcellular location">
    <subcellularLocation>
        <location evidence="1">Membrane</location>
        <topology evidence="1">Multi-pass membrane protein</topology>
    </subcellularLocation>
</comment>
<comment type="caution">
    <text evidence="6">The sequence shown here is derived from an EMBL/GenBank/DDBJ whole genome shotgun (WGS) entry which is preliminary data.</text>
</comment>
<sequence>MRLALTMRQAALAVALGAAATVGGALIFEHVFGYVPCKLCLTQRNPYYIAVPLGLGAALLPPRWAKAGLWLLSLIFLVSAGLGAYHSGVEWGLFAGPSDCGGGAGAGAGTMGDFLNQLQNTRVVSCTEAAWRFLGLSLAGWNVLISLGLAAFAALAAARKGLYFGR</sequence>
<dbReference type="InterPro" id="IPR023380">
    <property type="entry name" value="DsbB-like_sf"/>
</dbReference>
<evidence type="ECO:0000256" key="2">
    <source>
        <dbReference type="ARBA" id="ARBA00022692"/>
    </source>
</evidence>
<reference evidence="6 7" key="1">
    <citation type="submission" date="2020-01" db="EMBL/GenBank/DDBJ databases">
        <title>Microvirga sp. nov., an arsenate reduction bacterium isolated from Tibet hotspring sediments.</title>
        <authorList>
            <person name="Yuan C.-G."/>
        </authorList>
    </citation>
    <scope>NUCLEOTIDE SEQUENCE [LARGE SCALE GENOMIC DNA]</scope>
    <source>
        <strain evidence="6 7">SYSU G3D203</strain>
    </source>
</reference>
<feature type="transmembrane region" description="Helical" evidence="5">
    <location>
        <begin position="138"/>
        <end position="158"/>
    </location>
</feature>
<keyword evidence="7" id="KW-1185">Reference proteome</keyword>
<dbReference type="PIRSF" id="PIRSF033913">
    <property type="entry name" value="S-S_format_DsbB"/>
    <property type="match status" value="1"/>
</dbReference>
<evidence type="ECO:0000256" key="1">
    <source>
        <dbReference type="ARBA" id="ARBA00004141"/>
    </source>
</evidence>
<feature type="transmembrane region" description="Helical" evidence="5">
    <location>
        <begin position="45"/>
        <end position="62"/>
    </location>
</feature>
<organism evidence="6 7">
    <name type="scientific">Microvirga arsenatis</name>
    <dbReference type="NCBI Taxonomy" id="2692265"/>
    <lineage>
        <taxon>Bacteria</taxon>
        <taxon>Pseudomonadati</taxon>
        <taxon>Pseudomonadota</taxon>
        <taxon>Alphaproteobacteria</taxon>
        <taxon>Hyphomicrobiales</taxon>
        <taxon>Methylobacteriaceae</taxon>
        <taxon>Microvirga</taxon>
    </lineage>
</organism>
<dbReference type="SUPFAM" id="SSF158442">
    <property type="entry name" value="DsbB-like"/>
    <property type="match status" value="1"/>
</dbReference>
<evidence type="ECO:0000256" key="4">
    <source>
        <dbReference type="ARBA" id="ARBA00023136"/>
    </source>
</evidence>
<gene>
    <name evidence="6" type="ORF">GR303_11425</name>
</gene>
<dbReference type="InterPro" id="IPR024199">
    <property type="entry name" value="Uncharacterised_DsbB"/>
</dbReference>
<dbReference type="RefSeq" id="WP_161723352.1">
    <property type="nucleotide sequence ID" value="NZ_JAAAXI010000008.1"/>
</dbReference>
<accession>A0ABW9Z0Y1</accession>
<dbReference type="Gene3D" id="1.20.1550.10">
    <property type="entry name" value="DsbB-like"/>
    <property type="match status" value="1"/>
</dbReference>
<evidence type="ECO:0000313" key="7">
    <source>
        <dbReference type="Proteomes" id="UP000818323"/>
    </source>
</evidence>